<evidence type="ECO:0000256" key="5">
    <source>
        <dbReference type="ARBA" id="ARBA00023125"/>
    </source>
</evidence>
<comment type="subcellular location">
    <subcellularLocation>
        <location evidence="8 9">Nucleus</location>
    </subcellularLocation>
</comment>
<dbReference type="PROSITE" id="PS01361">
    <property type="entry name" value="ZF_DOF_1"/>
    <property type="match status" value="1"/>
</dbReference>
<dbReference type="InterPro" id="IPR003851">
    <property type="entry name" value="Znf_Dof"/>
</dbReference>
<keyword evidence="5 8" id="KW-0238">DNA-binding</keyword>
<comment type="function">
    <text evidence="9">Transcription factor that binds specifically to a 5'-AA[AG]G-3' consensus core sequence.</text>
</comment>
<keyword evidence="4 9" id="KW-0805">Transcription regulation</keyword>
<evidence type="ECO:0000256" key="10">
    <source>
        <dbReference type="SAM" id="MobiDB-lite"/>
    </source>
</evidence>
<dbReference type="AlphaFoldDB" id="A0A2I0WJR2"/>
<dbReference type="GO" id="GO:0005634">
    <property type="term" value="C:nucleus"/>
    <property type="evidence" value="ECO:0007669"/>
    <property type="project" value="UniProtKB-SubCell"/>
</dbReference>
<evidence type="ECO:0000256" key="4">
    <source>
        <dbReference type="ARBA" id="ARBA00023015"/>
    </source>
</evidence>
<dbReference type="EMBL" id="KZ502564">
    <property type="protein sequence ID" value="PKU75886.1"/>
    <property type="molecule type" value="Genomic_DNA"/>
</dbReference>
<dbReference type="GO" id="GO:0008270">
    <property type="term" value="F:zinc ion binding"/>
    <property type="evidence" value="ECO:0007669"/>
    <property type="project" value="UniProtKB-KW"/>
</dbReference>
<organism evidence="12 13">
    <name type="scientific">Dendrobium catenatum</name>
    <dbReference type="NCBI Taxonomy" id="906689"/>
    <lineage>
        <taxon>Eukaryota</taxon>
        <taxon>Viridiplantae</taxon>
        <taxon>Streptophyta</taxon>
        <taxon>Embryophyta</taxon>
        <taxon>Tracheophyta</taxon>
        <taxon>Spermatophyta</taxon>
        <taxon>Magnoliopsida</taxon>
        <taxon>Liliopsida</taxon>
        <taxon>Asparagales</taxon>
        <taxon>Orchidaceae</taxon>
        <taxon>Epidendroideae</taxon>
        <taxon>Malaxideae</taxon>
        <taxon>Dendrobiinae</taxon>
        <taxon>Dendrobium</taxon>
    </lineage>
</organism>
<keyword evidence="3 9" id="KW-0862">Zinc</keyword>
<keyword evidence="13" id="KW-1185">Reference proteome</keyword>
<dbReference type="InterPro" id="IPR045174">
    <property type="entry name" value="Dof"/>
</dbReference>
<reference evidence="12 13" key="2">
    <citation type="journal article" date="2017" name="Nature">
        <title>The Apostasia genome and the evolution of orchids.</title>
        <authorList>
            <person name="Zhang G.Q."/>
            <person name="Liu K.W."/>
            <person name="Li Z."/>
            <person name="Lohaus R."/>
            <person name="Hsiao Y.Y."/>
            <person name="Niu S.C."/>
            <person name="Wang J.Y."/>
            <person name="Lin Y.C."/>
            <person name="Xu Q."/>
            <person name="Chen L.J."/>
            <person name="Yoshida K."/>
            <person name="Fujiwara S."/>
            <person name="Wang Z.W."/>
            <person name="Zhang Y.Q."/>
            <person name="Mitsuda N."/>
            <person name="Wang M."/>
            <person name="Liu G.H."/>
            <person name="Pecoraro L."/>
            <person name="Huang H.X."/>
            <person name="Xiao X.J."/>
            <person name="Lin M."/>
            <person name="Wu X.Y."/>
            <person name="Wu W.L."/>
            <person name="Chen Y.Y."/>
            <person name="Chang S.B."/>
            <person name="Sakamoto S."/>
            <person name="Ohme-Takagi M."/>
            <person name="Yagi M."/>
            <person name="Zeng S.J."/>
            <person name="Shen C.Y."/>
            <person name="Yeh C.M."/>
            <person name="Luo Y.B."/>
            <person name="Tsai W.C."/>
            <person name="Van de Peer Y."/>
            <person name="Liu Z.J."/>
        </authorList>
    </citation>
    <scope>NUCLEOTIDE SEQUENCE [LARGE SCALE GENOMIC DNA]</scope>
    <source>
        <tissue evidence="12">The whole plant</tissue>
    </source>
</reference>
<dbReference type="PROSITE" id="PS50884">
    <property type="entry name" value="ZF_DOF_2"/>
    <property type="match status" value="1"/>
</dbReference>
<protein>
    <recommendedName>
        <fullName evidence="9">Dof zinc finger protein</fullName>
    </recommendedName>
</protein>
<evidence type="ECO:0000313" key="13">
    <source>
        <dbReference type="Proteomes" id="UP000233837"/>
    </source>
</evidence>
<sequence>MVFSSLPIYLDPPNWSQQTSHQPPSTTTISHPPQLSSLMADPPPHPIGLPGPTRPVSMAERARLAKIPQPEPALKCPRCDSTNTKFCYFNNYSLSQPRHFCKTCRRYWTRGGALRNVPVGGGCRRNKRTKAGSTSSKTSFSAGASSSTATASMNSTTILPPPPPPQLPFMTHFQPLSDYSTTNIGLGFTGIHPLDSVDYQIGSSGGGGVGLEQWRMQQMQQFPFMGGLDASSTAPATVAGLFPFDGESSGNDHQGYSTGRMLTKASSSGIISQLASVKMEDSSHGINLQRQYLGVTGNDQYWDGNGDGGASVGNGGGSGWLGDLSGFNSSSSGNIL</sequence>
<evidence type="ECO:0000256" key="7">
    <source>
        <dbReference type="ARBA" id="ARBA00023242"/>
    </source>
</evidence>
<evidence type="ECO:0000259" key="11">
    <source>
        <dbReference type="PROSITE" id="PS50884"/>
    </source>
</evidence>
<feature type="region of interest" description="Disordered" evidence="10">
    <location>
        <begin position="13"/>
        <end position="52"/>
    </location>
</feature>
<feature type="compositionally biased region" description="Low complexity" evidence="10">
    <location>
        <begin position="16"/>
        <end position="34"/>
    </location>
</feature>
<dbReference type="GO" id="GO:0003700">
    <property type="term" value="F:DNA-binding transcription factor activity"/>
    <property type="evidence" value="ECO:0007669"/>
    <property type="project" value="UniProtKB-UniRule"/>
</dbReference>
<keyword evidence="6 9" id="KW-0804">Transcription</keyword>
<accession>A0A2I0WJR2</accession>
<dbReference type="PANTHER" id="PTHR31992">
    <property type="entry name" value="DOF ZINC FINGER PROTEIN DOF1.4-RELATED"/>
    <property type="match status" value="1"/>
</dbReference>
<dbReference type="OrthoDB" id="1927254at2759"/>
<feature type="domain" description="Dof-type" evidence="11">
    <location>
        <begin position="74"/>
        <end position="128"/>
    </location>
</feature>
<dbReference type="Proteomes" id="UP000233837">
    <property type="component" value="Unassembled WGS sequence"/>
</dbReference>
<keyword evidence="1 9" id="KW-0479">Metal-binding</keyword>
<evidence type="ECO:0000256" key="8">
    <source>
        <dbReference type="PROSITE-ProRule" id="PRU00071"/>
    </source>
</evidence>
<gene>
    <name evidence="12" type="primary">DOF3.6</name>
    <name evidence="12" type="ORF">MA16_Dca005933</name>
</gene>
<evidence type="ECO:0000256" key="6">
    <source>
        <dbReference type="ARBA" id="ARBA00023163"/>
    </source>
</evidence>
<evidence type="ECO:0000256" key="2">
    <source>
        <dbReference type="ARBA" id="ARBA00022771"/>
    </source>
</evidence>
<evidence type="ECO:0000256" key="9">
    <source>
        <dbReference type="RuleBase" id="RU369094"/>
    </source>
</evidence>
<feature type="region of interest" description="Disordered" evidence="10">
    <location>
        <begin position="120"/>
        <end position="161"/>
    </location>
</feature>
<keyword evidence="2 8" id="KW-0863">Zinc-finger</keyword>
<dbReference type="GO" id="GO:0003677">
    <property type="term" value="F:DNA binding"/>
    <property type="evidence" value="ECO:0007669"/>
    <property type="project" value="UniProtKB-UniRule"/>
</dbReference>
<proteinExistence type="predicted"/>
<evidence type="ECO:0000256" key="1">
    <source>
        <dbReference type="ARBA" id="ARBA00022723"/>
    </source>
</evidence>
<evidence type="ECO:0000256" key="3">
    <source>
        <dbReference type="ARBA" id="ARBA00022833"/>
    </source>
</evidence>
<keyword evidence="7 8" id="KW-0539">Nucleus</keyword>
<evidence type="ECO:0000313" key="12">
    <source>
        <dbReference type="EMBL" id="PKU75886.1"/>
    </source>
</evidence>
<feature type="compositionally biased region" description="Pro residues" evidence="10">
    <location>
        <begin position="41"/>
        <end position="52"/>
    </location>
</feature>
<dbReference type="Pfam" id="PF02701">
    <property type="entry name" value="Zn_ribbon_Dof"/>
    <property type="match status" value="1"/>
</dbReference>
<dbReference type="PANTHER" id="PTHR31992:SF361">
    <property type="entry name" value="DOF ZINC FINGER PROTEIN"/>
    <property type="match status" value="1"/>
</dbReference>
<name>A0A2I0WJR2_9ASPA</name>
<reference evidence="12 13" key="1">
    <citation type="journal article" date="2016" name="Sci. Rep.">
        <title>The Dendrobium catenatum Lindl. genome sequence provides insights into polysaccharide synthase, floral development and adaptive evolution.</title>
        <authorList>
            <person name="Zhang G.Q."/>
            <person name="Xu Q."/>
            <person name="Bian C."/>
            <person name="Tsai W.C."/>
            <person name="Yeh C.M."/>
            <person name="Liu K.W."/>
            <person name="Yoshida K."/>
            <person name="Zhang L.S."/>
            <person name="Chang S.B."/>
            <person name="Chen F."/>
            <person name="Shi Y."/>
            <person name="Su Y.Y."/>
            <person name="Zhang Y.Q."/>
            <person name="Chen L.J."/>
            <person name="Yin Y."/>
            <person name="Lin M."/>
            <person name="Huang H."/>
            <person name="Deng H."/>
            <person name="Wang Z.W."/>
            <person name="Zhu S.L."/>
            <person name="Zhao X."/>
            <person name="Deng C."/>
            <person name="Niu S.C."/>
            <person name="Huang J."/>
            <person name="Wang M."/>
            <person name="Liu G.H."/>
            <person name="Yang H.J."/>
            <person name="Xiao X.J."/>
            <person name="Hsiao Y.Y."/>
            <person name="Wu W.L."/>
            <person name="Chen Y.Y."/>
            <person name="Mitsuda N."/>
            <person name="Ohme-Takagi M."/>
            <person name="Luo Y.B."/>
            <person name="Van de Peer Y."/>
            <person name="Liu Z.J."/>
        </authorList>
    </citation>
    <scope>NUCLEOTIDE SEQUENCE [LARGE SCALE GENOMIC DNA]</scope>
    <source>
        <tissue evidence="12">The whole plant</tissue>
    </source>
</reference>
<feature type="compositionally biased region" description="Low complexity" evidence="10">
    <location>
        <begin position="131"/>
        <end position="157"/>
    </location>
</feature>